<dbReference type="PANTHER" id="PTHR46797">
    <property type="entry name" value="HTH-TYPE TRANSCRIPTIONAL REGULATOR"/>
    <property type="match status" value="1"/>
</dbReference>
<feature type="region of interest" description="Disordered" evidence="2">
    <location>
        <begin position="220"/>
        <end position="266"/>
    </location>
</feature>
<comment type="caution">
    <text evidence="4">The sequence shown here is derived from an EMBL/GenBank/DDBJ whole genome shotgun (WGS) entry which is preliminary data.</text>
</comment>
<dbReference type="Proteomes" id="UP000295293">
    <property type="component" value="Unassembled WGS sequence"/>
</dbReference>
<dbReference type="InterPro" id="IPR050807">
    <property type="entry name" value="TransReg_Diox_bact_type"/>
</dbReference>
<dbReference type="GO" id="GO:0003677">
    <property type="term" value="F:DNA binding"/>
    <property type="evidence" value="ECO:0007669"/>
    <property type="project" value="UniProtKB-KW"/>
</dbReference>
<dbReference type="Gene3D" id="2.60.120.10">
    <property type="entry name" value="Jelly Rolls"/>
    <property type="match status" value="1"/>
</dbReference>
<dbReference type="InterPro" id="IPR014710">
    <property type="entry name" value="RmlC-like_jellyroll"/>
</dbReference>
<dbReference type="CDD" id="cd00093">
    <property type="entry name" value="HTH_XRE"/>
    <property type="match status" value="1"/>
</dbReference>
<evidence type="ECO:0000313" key="4">
    <source>
        <dbReference type="EMBL" id="TDR47583.1"/>
    </source>
</evidence>
<dbReference type="PROSITE" id="PS50943">
    <property type="entry name" value="HTH_CROC1"/>
    <property type="match status" value="1"/>
</dbReference>
<dbReference type="AlphaFoldDB" id="A0A4R6Z732"/>
<evidence type="ECO:0000313" key="5">
    <source>
        <dbReference type="Proteomes" id="UP000295293"/>
    </source>
</evidence>
<name>A0A4R6Z732_9GAMM</name>
<dbReference type="InterPro" id="IPR013096">
    <property type="entry name" value="Cupin_2"/>
</dbReference>
<dbReference type="GO" id="GO:0003700">
    <property type="term" value="F:DNA-binding transcription factor activity"/>
    <property type="evidence" value="ECO:0007669"/>
    <property type="project" value="TreeGrafter"/>
</dbReference>
<organism evidence="4 5">
    <name type="scientific">Tahibacter aquaticus</name>
    <dbReference type="NCBI Taxonomy" id="520092"/>
    <lineage>
        <taxon>Bacteria</taxon>
        <taxon>Pseudomonadati</taxon>
        <taxon>Pseudomonadota</taxon>
        <taxon>Gammaproteobacteria</taxon>
        <taxon>Lysobacterales</taxon>
        <taxon>Rhodanobacteraceae</taxon>
        <taxon>Tahibacter</taxon>
    </lineage>
</organism>
<evidence type="ECO:0000256" key="1">
    <source>
        <dbReference type="ARBA" id="ARBA00023125"/>
    </source>
</evidence>
<protein>
    <submittedName>
        <fullName evidence="4">XRE family transcriptional regulator</fullName>
    </submittedName>
</protein>
<reference evidence="4 5" key="1">
    <citation type="submission" date="2019-03" db="EMBL/GenBank/DDBJ databases">
        <title>Genomic Encyclopedia of Type Strains, Phase IV (KMG-IV): sequencing the most valuable type-strain genomes for metagenomic binning, comparative biology and taxonomic classification.</title>
        <authorList>
            <person name="Goeker M."/>
        </authorList>
    </citation>
    <scope>NUCLEOTIDE SEQUENCE [LARGE SCALE GENOMIC DNA]</scope>
    <source>
        <strain evidence="4 5">DSM 21667</strain>
    </source>
</reference>
<evidence type="ECO:0000259" key="3">
    <source>
        <dbReference type="PROSITE" id="PS50943"/>
    </source>
</evidence>
<dbReference type="EMBL" id="SNZH01000002">
    <property type="protein sequence ID" value="TDR47583.1"/>
    <property type="molecule type" value="Genomic_DNA"/>
</dbReference>
<feature type="region of interest" description="Disordered" evidence="2">
    <location>
        <begin position="1"/>
        <end position="22"/>
    </location>
</feature>
<dbReference type="InterPro" id="IPR010982">
    <property type="entry name" value="Lambda_DNA-bd_dom_sf"/>
</dbReference>
<dbReference type="Pfam" id="PF01381">
    <property type="entry name" value="HTH_3"/>
    <property type="match status" value="1"/>
</dbReference>
<dbReference type="InterPro" id="IPR001387">
    <property type="entry name" value="Cro/C1-type_HTH"/>
</dbReference>
<dbReference type="InterPro" id="IPR011051">
    <property type="entry name" value="RmlC_Cupin_sf"/>
</dbReference>
<dbReference type="PANTHER" id="PTHR46797:SF20">
    <property type="entry name" value="BLR4304 PROTEIN"/>
    <property type="match status" value="1"/>
</dbReference>
<feature type="domain" description="HTH cro/C1-type" evidence="3">
    <location>
        <begin position="26"/>
        <end position="80"/>
    </location>
</feature>
<dbReference type="CDD" id="cd02209">
    <property type="entry name" value="cupin_XRE_C"/>
    <property type="match status" value="1"/>
</dbReference>
<keyword evidence="5" id="KW-1185">Reference proteome</keyword>
<dbReference type="Gene3D" id="1.10.260.40">
    <property type="entry name" value="lambda repressor-like DNA-binding domains"/>
    <property type="match status" value="1"/>
</dbReference>
<dbReference type="SMART" id="SM00530">
    <property type="entry name" value="HTH_XRE"/>
    <property type="match status" value="1"/>
</dbReference>
<dbReference type="Pfam" id="PF07883">
    <property type="entry name" value="Cupin_2"/>
    <property type="match status" value="1"/>
</dbReference>
<proteinExistence type="predicted"/>
<evidence type="ECO:0000256" key="2">
    <source>
        <dbReference type="SAM" id="MobiDB-lite"/>
    </source>
</evidence>
<keyword evidence="1" id="KW-0238">DNA-binding</keyword>
<dbReference type="RefSeq" id="WP_208113502.1">
    <property type="nucleotide sequence ID" value="NZ_SNZH01000002.1"/>
</dbReference>
<dbReference type="SUPFAM" id="SSF51182">
    <property type="entry name" value="RmlC-like cupins"/>
    <property type="match status" value="1"/>
</dbReference>
<accession>A0A4R6Z732</accession>
<gene>
    <name evidence="4" type="ORF">DFR29_102243</name>
</gene>
<sequence>MNPKNRHSPGKAKAKDSAMANPGAALNAARRRQGLTLVELGGRCGLPVSTLSKLENGKMALTFDKLTRISHALDIDIAELFASSKGSDEPGRFGGRRSITRAGQGYAIESDTYGHLYPASDLLNKRFVPIIAELHARTLEEFGPLVRHNGEEYTYIIAGTVDLHTDLYAPTRLETGDSIYFDSSMGHAYLSVGTGPARVLSICSASEAQVRESVIAGTRNTVSSGDKAPRPVAKAAKPVKASRPAKPTKMTKPAKARTAAARPKRK</sequence>
<dbReference type="GO" id="GO:0005829">
    <property type="term" value="C:cytosol"/>
    <property type="evidence" value="ECO:0007669"/>
    <property type="project" value="TreeGrafter"/>
</dbReference>
<dbReference type="SUPFAM" id="SSF47413">
    <property type="entry name" value="lambda repressor-like DNA-binding domains"/>
    <property type="match status" value="1"/>
</dbReference>
<feature type="compositionally biased region" description="Low complexity" evidence="2">
    <location>
        <begin position="230"/>
        <end position="266"/>
    </location>
</feature>
<feature type="compositionally biased region" description="Basic residues" evidence="2">
    <location>
        <begin position="1"/>
        <end position="12"/>
    </location>
</feature>